<keyword evidence="1" id="KW-0472">Membrane</keyword>
<evidence type="ECO:0000313" key="4">
    <source>
        <dbReference type="Proteomes" id="UP000589132"/>
    </source>
</evidence>
<dbReference type="Pfam" id="PF18204">
    <property type="entry name" value="PGF-CTERM"/>
    <property type="match status" value="1"/>
</dbReference>
<evidence type="ECO:0000313" key="3">
    <source>
        <dbReference type="EMBL" id="HIA98073.1"/>
    </source>
</evidence>
<comment type="caution">
    <text evidence="3">The sequence shown here is derived from an EMBL/GenBank/DDBJ whole genome shotgun (WGS) entry which is preliminary data.</text>
</comment>
<name>A0A7J4D0B0_9ARCH</name>
<dbReference type="EMBL" id="DTTC01000168">
    <property type="protein sequence ID" value="HIA98073.1"/>
    <property type="molecule type" value="Genomic_DNA"/>
</dbReference>
<feature type="non-terminal residue" evidence="3">
    <location>
        <position position="1"/>
    </location>
</feature>
<feature type="transmembrane region" description="Helical" evidence="1">
    <location>
        <begin position="20"/>
        <end position="38"/>
    </location>
</feature>
<evidence type="ECO:0000259" key="2">
    <source>
        <dbReference type="Pfam" id="PF18204"/>
    </source>
</evidence>
<dbReference type="InterPro" id="IPR026371">
    <property type="entry name" value="PGF_CTERM"/>
</dbReference>
<proteinExistence type="predicted"/>
<keyword evidence="1" id="KW-1133">Transmembrane helix</keyword>
<gene>
    <name evidence="3" type="ORF">EYO15_02700</name>
</gene>
<dbReference type="AlphaFoldDB" id="A0A7J4D0B0"/>
<evidence type="ECO:0000256" key="1">
    <source>
        <dbReference type="SAM" id="Phobius"/>
    </source>
</evidence>
<accession>A0A7J4D0B0</accession>
<organism evidence="3 4">
    <name type="scientific">Marine Group III euryarchaeote</name>
    <dbReference type="NCBI Taxonomy" id="2173149"/>
    <lineage>
        <taxon>Archaea</taxon>
        <taxon>Methanobacteriati</taxon>
        <taxon>Thermoplasmatota</taxon>
        <taxon>Thermoplasmata</taxon>
        <taxon>Candidatus Thermoprofundales</taxon>
    </lineage>
</organism>
<reference evidence="4" key="1">
    <citation type="journal article" date="2019" name="bioRxiv">
        <title>Genome diversification in globally distributed novel marine Proteobacteria is linked to environmental adaptation.</title>
        <authorList>
            <person name="Zhou Z."/>
            <person name="Tran P.Q."/>
            <person name="Kieft K."/>
            <person name="Anantharaman K."/>
        </authorList>
    </citation>
    <scope>NUCLEOTIDE SEQUENCE [LARGE SCALE GENOMIC DNA]</scope>
</reference>
<dbReference type="NCBIfam" id="TIGR04126">
    <property type="entry name" value="PGF_CTERM"/>
    <property type="match status" value="1"/>
</dbReference>
<sequence length="42" mass="4557">SCTFDVVEPEPEPKEEADEVPGFGLLSAVAAIGVVLLLRRRF</sequence>
<protein>
    <submittedName>
        <fullName evidence="3">PGF-CTERM sorting domain-containing protein</fullName>
    </submittedName>
</protein>
<feature type="domain" description="PGF-CTERM archaeal protein-sorting signal" evidence="2">
    <location>
        <begin position="20"/>
        <end position="41"/>
    </location>
</feature>
<keyword evidence="1" id="KW-0812">Transmembrane</keyword>
<dbReference type="GO" id="GO:0016020">
    <property type="term" value="C:membrane"/>
    <property type="evidence" value="ECO:0007669"/>
    <property type="project" value="UniProtKB-SubCell"/>
</dbReference>
<dbReference type="Proteomes" id="UP000589132">
    <property type="component" value="Unassembled WGS sequence"/>
</dbReference>